<protein>
    <submittedName>
        <fullName evidence="2">Hypothetical transmembrane protein</fullName>
    </submittedName>
</protein>
<reference evidence="3" key="2">
    <citation type="submission" date="2012-03" db="EMBL/GenBank/DDBJ databases">
        <title>Complete genome sequence of Flavobacterium indicum GPTSA100-9T, isolated from warm spring water.</title>
        <authorList>
            <person name="Barbier P."/>
            <person name="Houel A."/>
            <person name="Loux V."/>
            <person name="Poulain J."/>
            <person name="Bernardet J.-F."/>
            <person name="Touchon M."/>
            <person name="Duchaud E."/>
        </authorList>
    </citation>
    <scope>NUCLEOTIDE SEQUENCE [LARGE SCALE GENOMIC DNA]</scope>
    <source>
        <strain evidence="3">DSM 17447 / CIP 109464 / GPTSA100-9</strain>
    </source>
</reference>
<dbReference type="Proteomes" id="UP000007599">
    <property type="component" value="Chromosome I"/>
</dbReference>
<gene>
    <name evidence="2" type="ordered locus">KQS_07595</name>
</gene>
<keyword evidence="3" id="KW-1185">Reference proteome</keyword>
<sequence length="117" mass="14132">MKLFDIIYFSLYNDIVINKKNTSFGVLFFASFIYMNLISTFLNLLSILIDYRILKNVSYNLFIYILIFIINYIIYEKFNRIKSIKIKVIKSLFINILFFVSAFLFFFTIYLNNEVFN</sequence>
<dbReference type="EMBL" id="HE774682">
    <property type="protein sequence ID" value="CCG53473.1"/>
    <property type="molecule type" value="Genomic_DNA"/>
</dbReference>
<feature type="transmembrane region" description="Helical" evidence="1">
    <location>
        <begin position="21"/>
        <end position="45"/>
    </location>
</feature>
<feature type="transmembrane region" description="Helical" evidence="1">
    <location>
        <begin position="57"/>
        <end position="75"/>
    </location>
</feature>
<keyword evidence="1" id="KW-1133">Transmembrane helix</keyword>
<reference evidence="2 3" key="1">
    <citation type="journal article" date="2012" name="J. Bacteriol.">
        <title>Complete Genome Sequence of Flavobacterium indicum GPSTA100-9T, Isolated from Warm Spring Water.</title>
        <authorList>
            <person name="Barbier P."/>
            <person name="Houel A."/>
            <person name="Loux V."/>
            <person name="Poulain J."/>
            <person name="Bernardet J.F."/>
            <person name="Touchon M."/>
            <person name="Duchaud E."/>
        </authorList>
    </citation>
    <scope>NUCLEOTIDE SEQUENCE [LARGE SCALE GENOMIC DNA]</scope>
    <source>
        <strain evidence="3">DSM 17447 / CIP 109464 / GPTSA100-9</strain>
    </source>
</reference>
<accession>H8XST1</accession>
<dbReference type="AlphaFoldDB" id="H8XST1"/>
<name>H8XST1_FLAIG</name>
<evidence type="ECO:0000313" key="2">
    <source>
        <dbReference type="EMBL" id="CCG53473.1"/>
    </source>
</evidence>
<dbReference type="HOGENOM" id="CLU_2081330_0_0_10"/>
<evidence type="ECO:0000313" key="3">
    <source>
        <dbReference type="Proteomes" id="UP000007599"/>
    </source>
</evidence>
<proteinExistence type="predicted"/>
<keyword evidence="1" id="KW-0472">Membrane</keyword>
<dbReference type="KEGG" id="fin:KQS_07595"/>
<keyword evidence="1 2" id="KW-0812">Transmembrane</keyword>
<organism evidence="2 3">
    <name type="scientific">Flavobacterium indicum (strain DSM 17447 / CIP 109464 / GPTSA100-9)</name>
    <dbReference type="NCBI Taxonomy" id="1094466"/>
    <lineage>
        <taxon>Bacteria</taxon>
        <taxon>Pseudomonadati</taxon>
        <taxon>Bacteroidota</taxon>
        <taxon>Flavobacteriia</taxon>
        <taxon>Flavobacteriales</taxon>
        <taxon>Flavobacteriaceae</taxon>
        <taxon>Flavobacterium</taxon>
    </lineage>
</organism>
<evidence type="ECO:0000256" key="1">
    <source>
        <dbReference type="SAM" id="Phobius"/>
    </source>
</evidence>
<feature type="transmembrane region" description="Helical" evidence="1">
    <location>
        <begin position="87"/>
        <end position="111"/>
    </location>
</feature>